<gene>
    <name evidence="1" type="ORF">HNP81_002837</name>
</gene>
<sequence length="71" mass="8135">MGDLYVLAYFNKEDGSFVEYVRKGRNGAISGYDTFDSARRGFIQSKRSHRAQIYDLRIVKAGEVKIIKEAE</sequence>
<dbReference type="Proteomes" id="UP000626697">
    <property type="component" value="Unassembled WGS sequence"/>
</dbReference>
<comment type="caution">
    <text evidence="1">The sequence shown here is derived from an EMBL/GenBank/DDBJ whole genome shotgun (WGS) entry which is preliminary data.</text>
</comment>
<proteinExistence type="predicted"/>
<protein>
    <submittedName>
        <fullName evidence="1">Stage III sporulation protein SpoIIIAA</fullName>
    </submittedName>
</protein>
<dbReference type="EMBL" id="JACJHX010000008">
    <property type="protein sequence ID" value="MBA9027547.1"/>
    <property type="molecule type" value="Genomic_DNA"/>
</dbReference>
<name>A0ABR6CR81_9BACI</name>
<keyword evidence="2" id="KW-1185">Reference proteome</keyword>
<accession>A0ABR6CR81</accession>
<evidence type="ECO:0000313" key="1">
    <source>
        <dbReference type="EMBL" id="MBA9027547.1"/>
    </source>
</evidence>
<evidence type="ECO:0000313" key="2">
    <source>
        <dbReference type="Proteomes" id="UP000626697"/>
    </source>
</evidence>
<reference evidence="1 2" key="1">
    <citation type="submission" date="2020-08" db="EMBL/GenBank/DDBJ databases">
        <title>Genomic Encyclopedia of Type Strains, Phase IV (KMG-IV): sequencing the most valuable type-strain genomes for metagenomic binning, comparative biology and taxonomic classification.</title>
        <authorList>
            <person name="Goeker M."/>
        </authorList>
    </citation>
    <scope>NUCLEOTIDE SEQUENCE [LARGE SCALE GENOMIC DNA]</scope>
    <source>
        <strain evidence="1 2">DSM 105481</strain>
    </source>
</reference>
<organism evidence="1 2">
    <name type="scientific">Peribacillus huizhouensis</name>
    <dbReference type="NCBI Taxonomy" id="1501239"/>
    <lineage>
        <taxon>Bacteria</taxon>
        <taxon>Bacillati</taxon>
        <taxon>Bacillota</taxon>
        <taxon>Bacilli</taxon>
        <taxon>Bacillales</taxon>
        <taxon>Bacillaceae</taxon>
        <taxon>Peribacillus</taxon>
    </lineage>
</organism>